<gene>
    <name evidence="1" type="ORF">BDR25DRAFT_271133</name>
</gene>
<name>A0ACB6QFL0_9PLEO</name>
<evidence type="ECO:0000313" key="1">
    <source>
        <dbReference type="EMBL" id="KAF2464902.1"/>
    </source>
</evidence>
<comment type="caution">
    <text evidence="1">The sequence shown here is derived from an EMBL/GenBank/DDBJ whole genome shotgun (WGS) entry which is preliminary data.</text>
</comment>
<sequence length="243" mass="26738">MDLAVTDTNDSLCNAANSAATLPTFREDGRAHLLLAASGSVATIKIPEIANSLSRHKDKLSIRIILTQSAKNFLAGQSEEQPSVSSLMNIPCVEAVYDDASEWGPEPWRRGAPILHIEARKWSDLLVICPLDANTLAKIVNGICDNLLTSVVRAWDTDGTVDGKRKSIIVAPAMNTAMWHHPITAKQIRMLEDDWGVQKGEEENGWFEVLRPQERLLMCGDTGNGAMREWQSIVGIIEERLGL</sequence>
<dbReference type="Proteomes" id="UP000799755">
    <property type="component" value="Unassembled WGS sequence"/>
</dbReference>
<keyword evidence="2" id="KW-1185">Reference proteome</keyword>
<organism evidence="1 2">
    <name type="scientific">Lindgomyces ingoldianus</name>
    <dbReference type="NCBI Taxonomy" id="673940"/>
    <lineage>
        <taxon>Eukaryota</taxon>
        <taxon>Fungi</taxon>
        <taxon>Dikarya</taxon>
        <taxon>Ascomycota</taxon>
        <taxon>Pezizomycotina</taxon>
        <taxon>Dothideomycetes</taxon>
        <taxon>Pleosporomycetidae</taxon>
        <taxon>Pleosporales</taxon>
        <taxon>Lindgomycetaceae</taxon>
        <taxon>Lindgomyces</taxon>
    </lineage>
</organism>
<accession>A0ACB6QFL0</accession>
<evidence type="ECO:0000313" key="2">
    <source>
        <dbReference type="Proteomes" id="UP000799755"/>
    </source>
</evidence>
<dbReference type="EMBL" id="MU003533">
    <property type="protein sequence ID" value="KAF2464902.1"/>
    <property type="molecule type" value="Genomic_DNA"/>
</dbReference>
<proteinExistence type="predicted"/>
<reference evidence="1" key="1">
    <citation type="journal article" date="2020" name="Stud. Mycol.">
        <title>101 Dothideomycetes genomes: a test case for predicting lifestyles and emergence of pathogens.</title>
        <authorList>
            <person name="Haridas S."/>
            <person name="Albert R."/>
            <person name="Binder M."/>
            <person name="Bloem J."/>
            <person name="Labutti K."/>
            <person name="Salamov A."/>
            <person name="Andreopoulos B."/>
            <person name="Baker S."/>
            <person name="Barry K."/>
            <person name="Bills G."/>
            <person name="Bluhm B."/>
            <person name="Cannon C."/>
            <person name="Castanera R."/>
            <person name="Culley D."/>
            <person name="Daum C."/>
            <person name="Ezra D."/>
            <person name="Gonzalez J."/>
            <person name="Henrissat B."/>
            <person name="Kuo A."/>
            <person name="Liang C."/>
            <person name="Lipzen A."/>
            <person name="Lutzoni F."/>
            <person name="Magnuson J."/>
            <person name="Mondo S."/>
            <person name="Nolan M."/>
            <person name="Ohm R."/>
            <person name="Pangilinan J."/>
            <person name="Park H.-J."/>
            <person name="Ramirez L."/>
            <person name="Alfaro M."/>
            <person name="Sun H."/>
            <person name="Tritt A."/>
            <person name="Yoshinaga Y."/>
            <person name="Zwiers L.-H."/>
            <person name="Turgeon B."/>
            <person name="Goodwin S."/>
            <person name="Spatafora J."/>
            <person name="Crous P."/>
            <person name="Grigoriev I."/>
        </authorList>
    </citation>
    <scope>NUCLEOTIDE SEQUENCE</scope>
    <source>
        <strain evidence="1">ATCC 200398</strain>
    </source>
</reference>
<protein>
    <submittedName>
        <fullName evidence="1">Flavo protein</fullName>
    </submittedName>
</protein>